<feature type="non-terminal residue" evidence="12">
    <location>
        <position position="1"/>
    </location>
</feature>
<dbReference type="PRINTS" id="PR00261">
    <property type="entry name" value="LDLRECEPTOR"/>
</dbReference>
<dbReference type="PROSITE" id="PS50068">
    <property type="entry name" value="LDLRA_2"/>
    <property type="match status" value="10"/>
</dbReference>
<feature type="disulfide bond" evidence="9">
    <location>
        <begin position="428"/>
        <end position="446"/>
    </location>
</feature>
<feature type="disulfide bond" evidence="9">
    <location>
        <begin position="555"/>
        <end position="570"/>
    </location>
</feature>
<dbReference type="InterPro" id="IPR036055">
    <property type="entry name" value="LDL_receptor-like_sf"/>
</dbReference>
<feature type="domain" description="EGF-like" evidence="11">
    <location>
        <begin position="1146"/>
        <end position="1188"/>
    </location>
</feature>
<feature type="disulfide bond" evidence="8">
    <location>
        <begin position="1218"/>
        <end position="1227"/>
    </location>
</feature>
<evidence type="ECO:0000256" key="7">
    <source>
        <dbReference type="ARBA" id="ARBA00023157"/>
    </source>
</evidence>
<feature type="disulfide bond" evidence="9">
    <location>
        <begin position="464"/>
        <end position="482"/>
    </location>
</feature>
<feature type="disulfide bond" evidence="8">
    <location>
        <begin position="1178"/>
        <end position="1187"/>
    </location>
</feature>
<name>A0A814N1Y7_9BILA</name>
<feature type="disulfide bond" evidence="8">
    <location>
        <begin position="981"/>
        <end position="990"/>
    </location>
</feature>
<dbReference type="SUPFAM" id="SSF57196">
    <property type="entry name" value="EGF/Laminin"/>
    <property type="match status" value="4"/>
</dbReference>
<keyword evidence="7 8" id="KW-1015">Disulfide bond</keyword>
<protein>
    <recommendedName>
        <fullName evidence="11">EGF-like domain-containing protein</fullName>
    </recommendedName>
</protein>
<dbReference type="GO" id="GO:0012505">
    <property type="term" value="C:endomembrane system"/>
    <property type="evidence" value="ECO:0007669"/>
    <property type="project" value="UniProtKB-SubCell"/>
</dbReference>
<evidence type="ECO:0000256" key="9">
    <source>
        <dbReference type="PROSITE-ProRule" id="PRU00124"/>
    </source>
</evidence>
<evidence type="ECO:0000256" key="6">
    <source>
        <dbReference type="ARBA" id="ARBA00023136"/>
    </source>
</evidence>
<dbReference type="GO" id="GO:0016192">
    <property type="term" value="P:vesicle-mediated transport"/>
    <property type="evidence" value="ECO:0007669"/>
    <property type="project" value="UniProtKB-ARBA"/>
</dbReference>
<dbReference type="InterPro" id="IPR002172">
    <property type="entry name" value="LDrepeatLR_classA_rpt"/>
</dbReference>
<feature type="disulfide bond" evidence="9">
    <location>
        <begin position="648"/>
        <end position="663"/>
    </location>
</feature>
<dbReference type="InterPro" id="IPR000742">
    <property type="entry name" value="EGF"/>
</dbReference>
<dbReference type="PANTHER" id="PTHR24270">
    <property type="entry name" value="LOW-DENSITY LIPOPROTEIN RECEPTOR-RELATED"/>
    <property type="match status" value="1"/>
</dbReference>
<feature type="disulfide bond" evidence="9">
    <location>
        <begin position="694"/>
        <end position="709"/>
    </location>
</feature>
<gene>
    <name evidence="12" type="ORF">GPM918_LOCUS18067</name>
    <name evidence="13" type="ORF">SRO942_LOCUS18064</name>
</gene>
<dbReference type="InterPro" id="IPR023415">
    <property type="entry name" value="LDLR_class-A_CS"/>
</dbReference>
<feature type="disulfide bond" evidence="9">
    <location>
        <begin position="810"/>
        <end position="825"/>
    </location>
</feature>
<keyword evidence="3 10" id="KW-0812">Transmembrane</keyword>
<feature type="domain" description="EGF-like" evidence="11">
    <location>
        <begin position="1107"/>
        <end position="1144"/>
    </location>
</feature>
<dbReference type="GO" id="GO:0005886">
    <property type="term" value="C:plasma membrane"/>
    <property type="evidence" value="ECO:0007669"/>
    <property type="project" value="TreeGrafter"/>
</dbReference>
<evidence type="ECO:0000256" key="4">
    <source>
        <dbReference type="ARBA" id="ARBA00022737"/>
    </source>
</evidence>
<dbReference type="Proteomes" id="UP000663829">
    <property type="component" value="Unassembled WGS sequence"/>
</dbReference>
<evidence type="ECO:0000256" key="5">
    <source>
        <dbReference type="ARBA" id="ARBA00022989"/>
    </source>
</evidence>
<sequence>QQCAYGEDEYSCDQLEFSSCSSAVDYRCRNGMCVDRAYINDGFFDCMDGSDEHRVEEQRFHTCDFHTSFECDNRLCSPEQASCGYGRCIHWLDEGSSTFECANHRDEISQCIDSEQLIPCKINGKCVPIQYYFDQKIDCDYGEDEDPSYYFNFDFEPCLSVYYCLLFNGRSYNVCQTYMKNPQDIRFYCNQSSLVKMNRIVVYEPLFQRKLYIDTMKIDTLLAQWEPIFNWTLNYINELNSSVETSTSMSVTEEQTTQEFYMETTELSSLSTLFEQKLIEKINLCLKRYNDFYFKYCWFDFYSDDLLRQLNLSSVVCVDNTIFLSPNLVNLTQSLCFRYDDLNQLHYSYSTGVAFDWFIRSTATTSSTSTSQTCSQYRCLLTGACISLTRLCDGYLDCSDRSDELNSTCSNVACSVDADSFGHRKYRCANGQCVSERLVGDGIQQCDDGSDEYILYGCSYSCRCSNSKPLQLAQICDGQQDCLDNGDEIGCADANPIIQHIVAQQNSCLPFRTYCDGYKHMPNAVDEMLCEDNQCSTGNRFQCRTGQCIPLSWKCDGFWHCTDGSDEYQCTPVTDLNVTTIGTTCNTSTELACYDGYGCVKVEKAGDGIVDCNDGSDERNRLQCTNGGFIGDRFRCDDGNCISRLWVCDSQSDCSSGSDEASCSWNQMCPNNLRPFRCLNKTNNESCVREIAHCNGIQDCFGGVDEQSCPFSSCTDNGESLCFASTGLQCVSNKVVCDGICDCGQCEDEQNCFSVGNVLNAWEQFANICLQLTASSVTSSTDRCFQDHCLTSGYDSYCGNGMCTKLVFLCDGIRQCPNGADELNCLTTTLTTTTTTTTASVTTISTTVITSAIYIPLTSESMSTTALNRSYNDELFVTIMNTMQYPTEILMGTKIIEAKDLDVHHEYTTELDTTMSDTILTSTQYSFQNKNASNDKCDLGANFRNCLADLQQTALNSPLCDPLYCVRGFCILFYDLPVCLCSPPYYGSRCQYYSSYVSVIFKLDCLLNSERFAWASMFVLLMCDDIVIDSIYYDVVDFQLLNDKTTIYLLMSRPKPLSMTNCYVQFEMYDYSEAVVSVYAEWSFPLNYPFLPVNRIAIVLRSLLLTNISVCKYTACVNGVCSALINSNSSFCFCSPGWYGRWCDKFINQCESSPCSSESTCRANYYPLVRGGGYTCLCPPGRFGRQCLLKNLDCESNPCQNFGICLPRQKISGYMCNCPMEFYGPMCQYSSTQLTIRIQNLKLNNTNEQHLVLLRAYDTVNGSLLVLDDSLFRMRDQSQQIPEQFYFPRRYNSTVIVLAIFDSRLNPPTVECFIRSSMVCQNSANIFNLPQSSDSELFQSMAKVAPCENGGLCLQRYNEYSNRTFSNFICVCPPCFYGRLCQYALRRDTNSFEWLAEQNDDGTFDSQHLTIFQHDGITWFRLDLYLIIPSLLYLYAALNNILTFLTFLLRPKTRRAGTVASWLSMCISIERAVCVCTFSSMCLLYVVPSRIFRHELMSLSLMSFIPKRFKRTKSRPSGTTTFRQSQITAL</sequence>
<feature type="disulfide bond" evidence="8">
    <location>
        <begin position="1111"/>
        <end position="1121"/>
    </location>
</feature>
<dbReference type="Pfam" id="PF00008">
    <property type="entry name" value="EGF"/>
    <property type="match status" value="1"/>
</dbReference>
<dbReference type="CDD" id="cd00112">
    <property type="entry name" value="LDLa"/>
    <property type="match status" value="6"/>
</dbReference>
<comment type="caution">
    <text evidence="8">Lacks conserved residue(s) required for the propagation of feature annotation.</text>
</comment>
<dbReference type="EMBL" id="CAJOBC010005125">
    <property type="protein sequence ID" value="CAF3852703.1"/>
    <property type="molecule type" value="Genomic_DNA"/>
</dbReference>
<dbReference type="InterPro" id="IPR050685">
    <property type="entry name" value="LDLR"/>
</dbReference>
<dbReference type="SMART" id="SM00192">
    <property type="entry name" value="LDLa"/>
    <property type="match status" value="11"/>
</dbReference>
<dbReference type="PROSITE" id="PS50026">
    <property type="entry name" value="EGF_3"/>
    <property type="match status" value="4"/>
</dbReference>
<dbReference type="PROSITE" id="PS00022">
    <property type="entry name" value="EGF_1"/>
    <property type="match status" value="5"/>
</dbReference>
<keyword evidence="8" id="KW-0245">EGF-like domain</keyword>
<dbReference type="Proteomes" id="UP000681722">
    <property type="component" value="Unassembled WGS sequence"/>
</dbReference>
<evidence type="ECO:0000313" key="13">
    <source>
        <dbReference type="EMBL" id="CAF3852703.1"/>
    </source>
</evidence>
<feature type="domain" description="EGF-like" evidence="11">
    <location>
        <begin position="1190"/>
        <end position="1228"/>
    </location>
</feature>
<dbReference type="EMBL" id="CAJNOQ010005125">
    <property type="protein sequence ID" value="CAF1087172.1"/>
    <property type="molecule type" value="Genomic_DNA"/>
</dbReference>
<evidence type="ECO:0000259" key="11">
    <source>
        <dbReference type="PROSITE" id="PS50026"/>
    </source>
</evidence>
<organism evidence="12 14">
    <name type="scientific">Didymodactylos carnosus</name>
    <dbReference type="NCBI Taxonomy" id="1234261"/>
    <lineage>
        <taxon>Eukaryota</taxon>
        <taxon>Metazoa</taxon>
        <taxon>Spiralia</taxon>
        <taxon>Gnathifera</taxon>
        <taxon>Rotifera</taxon>
        <taxon>Eurotatoria</taxon>
        <taxon>Bdelloidea</taxon>
        <taxon>Philodinida</taxon>
        <taxon>Philodinidae</taxon>
        <taxon>Didymodactylos</taxon>
    </lineage>
</organism>
<comment type="caution">
    <text evidence="12">The sequence shown here is derived from an EMBL/GenBank/DDBJ whole genome shotgun (WGS) entry which is preliminary data.</text>
</comment>
<feature type="disulfide bond" evidence="8">
    <location>
        <begin position="1199"/>
        <end position="1216"/>
    </location>
</feature>
<keyword evidence="4" id="KW-0677">Repeat</keyword>
<feature type="disulfide bond" evidence="9">
    <location>
        <begin position="476"/>
        <end position="491"/>
    </location>
</feature>
<dbReference type="SMART" id="SM00181">
    <property type="entry name" value="EGF"/>
    <property type="match status" value="6"/>
</dbReference>
<evidence type="ECO:0000313" key="12">
    <source>
        <dbReference type="EMBL" id="CAF1087172.1"/>
    </source>
</evidence>
<feature type="domain" description="EGF-like" evidence="11">
    <location>
        <begin position="956"/>
        <end position="991"/>
    </location>
</feature>
<feature type="disulfide bond" evidence="9">
    <location>
        <begin position="636"/>
        <end position="654"/>
    </location>
</feature>
<evidence type="ECO:0000256" key="2">
    <source>
        <dbReference type="ARBA" id="ARBA00004308"/>
    </source>
</evidence>
<evidence type="ECO:0000313" key="14">
    <source>
        <dbReference type="Proteomes" id="UP000663829"/>
    </source>
</evidence>
<dbReference type="PROSITE" id="PS01186">
    <property type="entry name" value="EGF_2"/>
    <property type="match status" value="2"/>
</dbReference>
<reference evidence="12" key="1">
    <citation type="submission" date="2021-02" db="EMBL/GenBank/DDBJ databases">
        <authorList>
            <person name="Nowell W R."/>
        </authorList>
    </citation>
    <scope>NUCLEOTIDE SEQUENCE</scope>
</reference>
<dbReference type="Gene3D" id="4.10.400.10">
    <property type="entry name" value="Low-density Lipoprotein Receptor"/>
    <property type="match status" value="7"/>
</dbReference>
<dbReference type="PROSITE" id="PS01209">
    <property type="entry name" value="LDLRA_1"/>
    <property type="match status" value="4"/>
</dbReference>
<feature type="disulfide bond" evidence="9">
    <location>
        <begin position="798"/>
        <end position="816"/>
    </location>
</feature>
<comment type="subcellular location">
    <subcellularLocation>
        <location evidence="2">Endomembrane system</location>
    </subcellularLocation>
    <subcellularLocation>
        <location evidence="1">Membrane</location>
        <topology evidence="1">Single-pass membrane protein</topology>
    </subcellularLocation>
</comment>
<keyword evidence="14" id="KW-1185">Reference proteome</keyword>
<feature type="disulfide bond" evidence="8">
    <location>
        <begin position="1134"/>
        <end position="1143"/>
    </location>
</feature>
<dbReference type="Gene3D" id="2.10.25.10">
    <property type="entry name" value="Laminin"/>
    <property type="match status" value="4"/>
</dbReference>
<feature type="disulfide bond" evidence="9">
    <location>
        <begin position="543"/>
        <end position="561"/>
    </location>
</feature>
<feature type="disulfide bond" evidence="9">
    <location>
        <begin position="737"/>
        <end position="752"/>
    </location>
</feature>
<evidence type="ECO:0000256" key="1">
    <source>
        <dbReference type="ARBA" id="ARBA00004167"/>
    </source>
</evidence>
<evidence type="ECO:0000256" key="3">
    <source>
        <dbReference type="ARBA" id="ARBA00022692"/>
    </source>
</evidence>
<feature type="disulfide bond" evidence="9">
    <location>
        <begin position="28"/>
        <end position="46"/>
    </location>
</feature>
<dbReference type="Pfam" id="PF00057">
    <property type="entry name" value="Ldl_recept_a"/>
    <property type="match status" value="5"/>
</dbReference>
<keyword evidence="5 10" id="KW-1133">Transmembrane helix</keyword>
<evidence type="ECO:0000256" key="8">
    <source>
        <dbReference type="PROSITE-ProRule" id="PRU00076"/>
    </source>
</evidence>
<feature type="disulfide bond" evidence="8">
    <location>
        <begin position="960"/>
        <end position="970"/>
    </location>
</feature>
<accession>A0A814N1Y7</accession>
<feature type="transmembrane region" description="Helical" evidence="10">
    <location>
        <begin position="1424"/>
        <end position="1449"/>
    </location>
</feature>
<keyword evidence="6 10" id="KW-0472">Membrane</keyword>
<dbReference type="SUPFAM" id="SSF57424">
    <property type="entry name" value="LDL receptor-like module"/>
    <property type="match status" value="8"/>
</dbReference>
<proteinExistence type="predicted"/>
<evidence type="ECO:0000256" key="10">
    <source>
        <dbReference type="SAM" id="Phobius"/>
    </source>
</evidence>
<dbReference type="OrthoDB" id="10062665at2759"/>